<comment type="caution">
    <text evidence="2">The sequence shown here is derived from an EMBL/GenBank/DDBJ whole genome shotgun (WGS) entry which is preliminary data.</text>
</comment>
<evidence type="ECO:0000313" key="3">
    <source>
        <dbReference type="Proteomes" id="UP000281738"/>
    </source>
</evidence>
<dbReference type="OrthoDB" id="4299905at2"/>
<accession>A0A3N2CX66</accession>
<reference evidence="2 3" key="1">
    <citation type="submission" date="2018-11" db="EMBL/GenBank/DDBJ databases">
        <title>Sequencing the genomes of 1000 actinobacteria strains.</title>
        <authorList>
            <person name="Klenk H.-P."/>
        </authorList>
    </citation>
    <scope>NUCLEOTIDE SEQUENCE [LARGE SCALE GENOMIC DNA]</scope>
    <source>
        <strain evidence="2 3">DSM 12652</strain>
    </source>
</reference>
<dbReference type="EMBL" id="RKHO01000001">
    <property type="protein sequence ID" value="ROR91814.1"/>
    <property type="molecule type" value="Genomic_DNA"/>
</dbReference>
<dbReference type="AlphaFoldDB" id="A0A3N2CX66"/>
<name>A0A3N2CX66_9ACTN</name>
<evidence type="ECO:0000256" key="1">
    <source>
        <dbReference type="SAM" id="MobiDB-lite"/>
    </source>
</evidence>
<proteinExistence type="predicted"/>
<dbReference type="Proteomes" id="UP000281738">
    <property type="component" value="Unassembled WGS sequence"/>
</dbReference>
<dbReference type="RefSeq" id="WP_123391424.1">
    <property type="nucleotide sequence ID" value="NZ_RKHO01000001.1"/>
</dbReference>
<evidence type="ECO:0000313" key="2">
    <source>
        <dbReference type="EMBL" id="ROR91814.1"/>
    </source>
</evidence>
<keyword evidence="3" id="KW-1185">Reference proteome</keyword>
<protein>
    <recommendedName>
        <fullName evidence="4">Plasmid replication, integration and excision activator</fullName>
    </recommendedName>
</protein>
<gene>
    <name evidence="2" type="ORF">EDD33_2690</name>
</gene>
<evidence type="ECO:0008006" key="4">
    <source>
        <dbReference type="Google" id="ProtNLM"/>
    </source>
</evidence>
<feature type="region of interest" description="Disordered" evidence="1">
    <location>
        <begin position="124"/>
        <end position="143"/>
    </location>
</feature>
<sequence length="143" mass="15526">MAIPRKLPVEFDIVFPLGAYMVGEISPVRDYDRSTRENAVQAADPDSGFPVWAVDVVDADPDARKNNRTMTVKVSAKVMPVLERHEGELPFRPVRFTGMTATAYVEDSGNFSRIAWSLRASEVTTPSAPAAGGSSQRADKAVA</sequence>
<organism evidence="2 3">
    <name type="scientific">Nocardioides aurantiacus</name>
    <dbReference type="NCBI Taxonomy" id="86796"/>
    <lineage>
        <taxon>Bacteria</taxon>
        <taxon>Bacillati</taxon>
        <taxon>Actinomycetota</taxon>
        <taxon>Actinomycetes</taxon>
        <taxon>Propionibacteriales</taxon>
        <taxon>Nocardioidaceae</taxon>
        <taxon>Nocardioides</taxon>
    </lineage>
</organism>